<keyword evidence="3 9" id="KW-0285">Flavoprotein</keyword>
<dbReference type="InterPro" id="IPR023753">
    <property type="entry name" value="FAD/NAD-binding_dom"/>
</dbReference>
<feature type="compositionally biased region" description="Basic and acidic residues" evidence="10">
    <location>
        <begin position="475"/>
        <end position="488"/>
    </location>
</feature>
<evidence type="ECO:0000256" key="5">
    <source>
        <dbReference type="ARBA" id="ARBA00022857"/>
    </source>
</evidence>
<evidence type="ECO:0000259" key="11">
    <source>
        <dbReference type="Pfam" id="PF02852"/>
    </source>
</evidence>
<dbReference type="Pfam" id="PF07992">
    <property type="entry name" value="Pyr_redox_2"/>
    <property type="match status" value="1"/>
</dbReference>
<dbReference type="Pfam" id="PF02852">
    <property type="entry name" value="Pyr_redox_dim"/>
    <property type="match status" value="1"/>
</dbReference>
<dbReference type="InterPro" id="IPR012999">
    <property type="entry name" value="Pyr_OxRdtase_I_AS"/>
</dbReference>
<dbReference type="InterPro" id="IPR016156">
    <property type="entry name" value="FAD/NAD-linked_Rdtase_dimer_sf"/>
</dbReference>
<dbReference type="InterPro" id="IPR001100">
    <property type="entry name" value="Pyr_nuc-diS_OxRdtase"/>
</dbReference>
<evidence type="ECO:0000256" key="2">
    <source>
        <dbReference type="ARBA" id="ARBA00007532"/>
    </source>
</evidence>
<evidence type="ECO:0000256" key="6">
    <source>
        <dbReference type="ARBA" id="ARBA00023002"/>
    </source>
</evidence>
<dbReference type="Proteomes" id="UP001183176">
    <property type="component" value="Unassembled WGS sequence"/>
</dbReference>
<keyword evidence="4 9" id="KW-0274">FAD</keyword>
<dbReference type="Gene3D" id="3.30.390.30">
    <property type="match status" value="1"/>
</dbReference>
<name>A0ABU2JFS0_9ACTN</name>
<keyword evidence="7" id="KW-1015">Disulfide bond</keyword>
<feature type="region of interest" description="Disordered" evidence="10">
    <location>
        <begin position="475"/>
        <end position="501"/>
    </location>
</feature>
<comment type="caution">
    <text evidence="13">The sequence shown here is derived from an EMBL/GenBank/DDBJ whole genome shotgun (WGS) entry which is preliminary data.</text>
</comment>
<dbReference type="SUPFAM" id="SSF51905">
    <property type="entry name" value="FAD/NAD(P)-binding domain"/>
    <property type="match status" value="1"/>
</dbReference>
<dbReference type="PANTHER" id="PTHR43014:SF2">
    <property type="entry name" value="MERCURIC REDUCTASE"/>
    <property type="match status" value="1"/>
</dbReference>
<feature type="region of interest" description="Disordered" evidence="10">
    <location>
        <begin position="1"/>
        <end position="26"/>
    </location>
</feature>
<reference evidence="14" key="1">
    <citation type="submission" date="2023-07" db="EMBL/GenBank/DDBJ databases">
        <title>30 novel species of actinomycetes from the DSMZ collection.</title>
        <authorList>
            <person name="Nouioui I."/>
        </authorList>
    </citation>
    <scope>NUCLEOTIDE SEQUENCE [LARGE SCALE GENOMIC DNA]</scope>
    <source>
        <strain evidence="14">DSM 44399</strain>
    </source>
</reference>
<dbReference type="SUPFAM" id="SSF55424">
    <property type="entry name" value="FAD/NAD-linked reductases, dimerisation (C-terminal) domain"/>
    <property type="match status" value="1"/>
</dbReference>
<evidence type="ECO:0000256" key="8">
    <source>
        <dbReference type="ARBA" id="ARBA00023284"/>
    </source>
</evidence>
<sequence length="526" mass="55258">MTHSEHTPSGELDAGQWSAPDADHDMTPPDGNAWDLLIIGGGTAGLVAAKTAAGFGASVLLVERDRTGGDCLWTGCVPSKALLAAAHAAADARAAARLGVHIDSVRVDFAEVMEHVRLAITTIEPEDAPAALRAAGVRVVHGTARLSGPDTAVVDGATITFRQALLATGSAPAVLDIPGLADADPLTSDSIWQLDHLPPRLLVLGGGSIGCELGQAFARLGSQVTIVESAPTLLPREDPMAATMLFAAFAEEGIAVGNGGKVASVSRDEDGRSTVSFSNGTLRVDAILVAVGRRPRTRDLGLERAGVDTDERGYVVVSDRLQTSNPRIWAAGDLTGHPQFTHTAGVHASTAASNAVLGLRRTVDTATIPRVTFTQPEVAAFGVSPHQAAAAGLTVRDIHHDHVDRAIADDSTRGITRLVLDRKGRVVGASIVGPRAGESLAELVLAARHGLRARPRRRDARLPHLRRRCLEGRDRRGAGRFDQPDGRPCHPGARLGPAPPRLTLNTDDRLTTVKCWTASRPSSRPR</sequence>
<dbReference type="Gene3D" id="3.50.50.60">
    <property type="entry name" value="FAD/NAD(P)-binding domain"/>
    <property type="match status" value="2"/>
</dbReference>
<keyword evidence="14" id="KW-1185">Reference proteome</keyword>
<feature type="domain" description="Pyridine nucleotide-disulphide oxidoreductase dimerisation" evidence="11">
    <location>
        <begin position="368"/>
        <end position="453"/>
    </location>
</feature>
<evidence type="ECO:0000256" key="10">
    <source>
        <dbReference type="SAM" id="MobiDB-lite"/>
    </source>
</evidence>
<dbReference type="EMBL" id="JAVREH010000055">
    <property type="protein sequence ID" value="MDT0263837.1"/>
    <property type="molecule type" value="Genomic_DNA"/>
</dbReference>
<comment type="cofactor">
    <cofactor evidence="1">
        <name>FAD</name>
        <dbReference type="ChEBI" id="CHEBI:57692"/>
    </cofactor>
</comment>
<evidence type="ECO:0000256" key="1">
    <source>
        <dbReference type="ARBA" id="ARBA00001974"/>
    </source>
</evidence>
<accession>A0ABU2JFS0</accession>
<dbReference type="PROSITE" id="PS00076">
    <property type="entry name" value="PYRIDINE_REDOX_1"/>
    <property type="match status" value="1"/>
</dbReference>
<evidence type="ECO:0000256" key="7">
    <source>
        <dbReference type="ARBA" id="ARBA00023157"/>
    </source>
</evidence>
<dbReference type="PANTHER" id="PTHR43014">
    <property type="entry name" value="MERCURIC REDUCTASE"/>
    <property type="match status" value="1"/>
</dbReference>
<evidence type="ECO:0000256" key="4">
    <source>
        <dbReference type="ARBA" id="ARBA00022827"/>
    </source>
</evidence>
<comment type="similarity">
    <text evidence="2 9">Belongs to the class-I pyridine nucleotide-disulfide oxidoreductase family.</text>
</comment>
<protein>
    <submittedName>
        <fullName evidence="13">FAD-dependent oxidoreductase</fullName>
    </submittedName>
</protein>
<gene>
    <name evidence="13" type="ORF">RM423_20900</name>
</gene>
<evidence type="ECO:0000256" key="9">
    <source>
        <dbReference type="RuleBase" id="RU003691"/>
    </source>
</evidence>
<keyword evidence="5" id="KW-0521">NADP</keyword>
<dbReference type="InterPro" id="IPR036188">
    <property type="entry name" value="FAD/NAD-bd_sf"/>
</dbReference>
<dbReference type="PRINTS" id="PR00411">
    <property type="entry name" value="PNDRDTASEI"/>
</dbReference>
<evidence type="ECO:0000256" key="3">
    <source>
        <dbReference type="ARBA" id="ARBA00022630"/>
    </source>
</evidence>
<keyword evidence="8 9" id="KW-0676">Redox-active center</keyword>
<dbReference type="InterPro" id="IPR004099">
    <property type="entry name" value="Pyr_nucl-diS_OxRdtase_dimer"/>
</dbReference>
<organism evidence="13 14">
    <name type="scientific">Jatrophihabitans lederbergiae</name>
    <dbReference type="NCBI Taxonomy" id="3075547"/>
    <lineage>
        <taxon>Bacteria</taxon>
        <taxon>Bacillati</taxon>
        <taxon>Actinomycetota</taxon>
        <taxon>Actinomycetes</taxon>
        <taxon>Jatrophihabitantales</taxon>
        <taxon>Jatrophihabitantaceae</taxon>
        <taxon>Jatrophihabitans</taxon>
    </lineage>
</organism>
<evidence type="ECO:0000259" key="12">
    <source>
        <dbReference type="Pfam" id="PF07992"/>
    </source>
</evidence>
<dbReference type="PRINTS" id="PR00368">
    <property type="entry name" value="FADPNR"/>
</dbReference>
<proteinExistence type="inferred from homology"/>
<keyword evidence="6 9" id="KW-0560">Oxidoreductase</keyword>
<evidence type="ECO:0000313" key="13">
    <source>
        <dbReference type="EMBL" id="MDT0263837.1"/>
    </source>
</evidence>
<evidence type="ECO:0000313" key="14">
    <source>
        <dbReference type="Proteomes" id="UP001183176"/>
    </source>
</evidence>
<feature type="domain" description="FAD/NAD(P)-binding" evidence="12">
    <location>
        <begin position="35"/>
        <end position="345"/>
    </location>
</feature>
<dbReference type="PIRSF" id="PIRSF000350">
    <property type="entry name" value="Mercury_reductase_MerA"/>
    <property type="match status" value="1"/>
</dbReference>